<evidence type="ECO:0000256" key="3">
    <source>
        <dbReference type="ARBA" id="ARBA00022490"/>
    </source>
</evidence>
<dbReference type="GO" id="GO:0044550">
    <property type="term" value="P:secondary metabolite biosynthetic process"/>
    <property type="evidence" value="ECO:0007669"/>
    <property type="project" value="TreeGrafter"/>
</dbReference>
<dbReference type="GO" id="GO:0006633">
    <property type="term" value="P:fatty acid biosynthetic process"/>
    <property type="evidence" value="ECO:0007669"/>
    <property type="project" value="UniProtKB-KW"/>
</dbReference>
<dbReference type="AlphaFoldDB" id="A0A4Y6PWB0"/>
<evidence type="ECO:0000259" key="10">
    <source>
        <dbReference type="Pfam" id="PF08541"/>
    </source>
</evidence>
<keyword evidence="9" id="KW-0012">Acyltransferase</keyword>
<comment type="similarity">
    <text evidence="2">Belongs to the thiolase-like superfamily. FabH family.</text>
</comment>
<dbReference type="NCBIfam" id="TIGR00747">
    <property type="entry name" value="fabH"/>
    <property type="match status" value="1"/>
</dbReference>
<dbReference type="Proteomes" id="UP000315995">
    <property type="component" value="Chromosome"/>
</dbReference>
<evidence type="ECO:0000256" key="5">
    <source>
        <dbReference type="ARBA" id="ARBA00022679"/>
    </source>
</evidence>
<protein>
    <submittedName>
        <fullName evidence="12">Ketoacyl-ACP synthase III</fullName>
    </submittedName>
</protein>
<keyword evidence="5" id="KW-0808">Transferase</keyword>
<evidence type="ECO:0000256" key="9">
    <source>
        <dbReference type="ARBA" id="ARBA00023315"/>
    </source>
</evidence>
<dbReference type="OrthoDB" id="9815506at2"/>
<name>A0A4Y6PWB0_PERCE</name>
<keyword evidence="4" id="KW-0444">Lipid biosynthesis</keyword>
<dbReference type="InterPro" id="IPR016039">
    <property type="entry name" value="Thiolase-like"/>
</dbReference>
<dbReference type="RefSeq" id="WP_141199087.1">
    <property type="nucleotide sequence ID" value="NZ_CP041186.1"/>
</dbReference>
<dbReference type="GO" id="GO:0004315">
    <property type="term" value="F:3-oxoacyl-[acyl-carrier-protein] synthase activity"/>
    <property type="evidence" value="ECO:0007669"/>
    <property type="project" value="InterPro"/>
</dbReference>
<evidence type="ECO:0000256" key="7">
    <source>
        <dbReference type="ARBA" id="ARBA00023098"/>
    </source>
</evidence>
<dbReference type="PANTHER" id="PTHR34069">
    <property type="entry name" value="3-OXOACYL-[ACYL-CARRIER-PROTEIN] SYNTHASE 3"/>
    <property type="match status" value="1"/>
</dbReference>
<accession>A0A4Y6PWB0</accession>
<sequence>MPTVIAGTGHYVPERVVTNEELAPLLGTTADWIEERTGIRERRYLGARESASTMGEHAARAALENAGCSSQSIDAIIFATLSPDVTFPGSGVFLQRKLGLAPIPALDVRNQCSGFLYALSVANAWLATHTYERVLVVGSEAHSPGLDLSPEGRSVSLLFGDGAGAAVLEWRDDGDAGVIEVSLGADGKGAEALWCEAPGSTSRPHISSDDLEDGRHFPHMKGRTVFRDAVRTLEREITALFDRHGVGEHDAATALDDILLVPHQANRRINEMVAKNLGLRDDQVVHTIDQFGNTTAASLPMALDIARRDGRARSGQMVAMAAFGSGYTWGTALLRL</sequence>
<comment type="pathway">
    <text evidence="1">Lipid metabolism.</text>
</comment>
<keyword evidence="3" id="KW-0963">Cytoplasm</keyword>
<accession>A0A5B8Y819</accession>
<dbReference type="PANTHER" id="PTHR34069:SF2">
    <property type="entry name" value="BETA-KETOACYL-[ACYL-CARRIER-PROTEIN] SYNTHASE III"/>
    <property type="match status" value="1"/>
</dbReference>
<keyword evidence="7" id="KW-0443">Lipid metabolism</keyword>
<dbReference type="Pfam" id="PF08545">
    <property type="entry name" value="ACP_syn_III"/>
    <property type="match status" value="1"/>
</dbReference>
<dbReference type="InterPro" id="IPR004655">
    <property type="entry name" value="FabH"/>
</dbReference>
<keyword evidence="6" id="KW-0276">Fatty acid metabolism</keyword>
<dbReference type="InterPro" id="IPR013747">
    <property type="entry name" value="ACP_syn_III_C"/>
</dbReference>
<dbReference type="CDD" id="cd00830">
    <property type="entry name" value="KAS_III"/>
    <property type="match status" value="1"/>
</dbReference>
<evidence type="ECO:0000259" key="11">
    <source>
        <dbReference type="Pfam" id="PF08545"/>
    </source>
</evidence>
<evidence type="ECO:0000256" key="6">
    <source>
        <dbReference type="ARBA" id="ARBA00022832"/>
    </source>
</evidence>
<gene>
    <name evidence="12" type="ORF">FIV42_18325</name>
</gene>
<evidence type="ECO:0000256" key="4">
    <source>
        <dbReference type="ARBA" id="ARBA00022516"/>
    </source>
</evidence>
<dbReference type="Pfam" id="PF08541">
    <property type="entry name" value="ACP_syn_III_C"/>
    <property type="match status" value="1"/>
</dbReference>
<dbReference type="Gene3D" id="3.40.47.10">
    <property type="match status" value="1"/>
</dbReference>
<evidence type="ECO:0000256" key="8">
    <source>
        <dbReference type="ARBA" id="ARBA00023160"/>
    </source>
</evidence>
<dbReference type="EMBL" id="CP041186">
    <property type="protein sequence ID" value="QDG52622.1"/>
    <property type="molecule type" value="Genomic_DNA"/>
</dbReference>
<evidence type="ECO:0000313" key="12">
    <source>
        <dbReference type="EMBL" id="QDG52622.1"/>
    </source>
</evidence>
<keyword evidence="13" id="KW-1185">Reference proteome</keyword>
<dbReference type="InterPro" id="IPR013751">
    <property type="entry name" value="ACP_syn_III_N"/>
</dbReference>
<evidence type="ECO:0000256" key="1">
    <source>
        <dbReference type="ARBA" id="ARBA00005189"/>
    </source>
</evidence>
<dbReference type="NCBIfam" id="NF006829">
    <property type="entry name" value="PRK09352.1"/>
    <property type="match status" value="1"/>
</dbReference>
<evidence type="ECO:0000313" key="13">
    <source>
        <dbReference type="Proteomes" id="UP000315995"/>
    </source>
</evidence>
<keyword evidence="8" id="KW-0275">Fatty acid biosynthesis</keyword>
<organism evidence="12 13">
    <name type="scientific">Persicimonas caeni</name>
    <dbReference type="NCBI Taxonomy" id="2292766"/>
    <lineage>
        <taxon>Bacteria</taxon>
        <taxon>Deltaproteobacteria</taxon>
        <taxon>Bradymonadales</taxon>
        <taxon>Bradymonadaceae</taxon>
        <taxon>Persicimonas</taxon>
    </lineage>
</organism>
<feature type="domain" description="Beta-ketoacyl-[acyl-carrier-protein] synthase III C-terminal" evidence="10">
    <location>
        <begin position="252"/>
        <end position="335"/>
    </location>
</feature>
<reference evidence="12 13" key="1">
    <citation type="submission" date="2019-06" db="EMBL/GenBank/DDBJ databases">
        <title>Persicimonas caeni gen. nov., sp. nov., a predatory bacterium isolated from solar saltern.</title>
        <authorList>
            <person name="Wang S."/>
        </authorList>
    </citation>
    <scope>NUCLEOTIDE SEQUENCE [LARGE SCALE GENOMIC DNA]</scope>
    <source>
        <strain evidence="12 13">YN101</strain>
    </source>
</reference>
<feature type="domain" description="Beta-ketoacyl-[acyl-carrier-protein] synthase III N-terminal" evidence="11">
    <location>
        <begin position="106"/>
        <end position="187"/>
    </location>
</feature>
<evidence type="ECO:0000256" key="2">
    <source>
        <dbReference type="ARBA" id="ARBA00008642"/>
    </source>
</evidence>
<proteinExistence type="inferred from homology"/>
<dbReference type="SUPFAM" id="SSF53901">
    <property type="entry name" value="Thiolase-like"/>
    <property type="match status" value="1"/>
</dbReference>